<evidence type="ECO:0000313" key="1">
    <source>
        <dbReference type="EMBL" id="KOF72028.1"/>
    </source>
</evidence>
<dbReference type="EMBL" id="KQ423874">
    <property type="protein sequence ID" value="KOF72028.1"/>
    <property type="molecule type" value="Genomic_DNA"/>
</dbReference>
<name>A0A0L8G564_OCTBM</name>
<dbReference type="AlphaFoldDB" id="A0A0L8G564"/>
<reference evidence="1" key="1">
    <citation type="submission" date="2015-07" db="EMBL/GenBank/DDBJ databases">
        <title>MeaNS - Measles Nucleotide Surveillance Program.</title>
        <authorList>
            <person name="Tran T."/>
            <person name="Druce J."/>
        </authorList>
    </citation>
    <scope>NUCLEOTIDE SEQUENCE</scope>
    <source>
        <strain evidence="1">UCB-OBI-ISO-001</strain>
        <tissue evidence="1">Gonad</tissue>
    </source>
</reference>
<proteinExistence type="predicted"/>
<protein>
    <submittedName>
        <fullName evidence="1">Uncharacterized protein</fullName>
    </submittedName>
</protein>
<accession>A0A0L8G564</accession>
<gene>
    <name evidence="1" type="ORF">OCBIM_22000155mg</name>
</gene>
<organism evidence="1">
    <name type="scientific">Octopus bimaculoides</name>
    <name type="common">California two-spotted octopus</name>
    <dbReference type="NCBI Taxonomy" id="37653"/>
    <lineage>
        <taxon>Eukaryota</taxon>
        <taxon>Metazoa</taxon>
        <taxon>Spiralia</taxon>
        <taxon>Lophotrochozoa</taxon>
        <taxon>Mollusca</taxon>
        <taxon>Cephalopoda</taxon>
        <taxon>Coleoidea</taxon>
        <taxon>Octopodiformes</taxon>
        <taxon>Octopoda</taxon>
        <taxon>Incirrata</taxon>
        <taxon>Octopodidae</taxon>
        <taxon>Octopus</taxon>
    </lineage>
</organism>
<sequence length="49" mass="6011">MRGVCHLMILQTMWLYRQRVAQNRVYHFVECDCPTRIYHLMHFVNIVTS</sequence>